<organism evidence="10 11">
    <name type="scientific">Reyranella aquatilis</name>
    <dbReference type="NCBI Taxonomy" id="2035356"/>
    <lineage>
        <taxon>Bacteria</taxon>
        <taxon>Pseudomonadati</taxon>
        <taxon>Pseudomonadota</taxon>
        <taxon>Alphaproteobacteria</taxon>
        <taxon>Hyphomicrobiales</taxon>
        <taxon>Reyranellaceae</taxon>
        <taxon>Reyranella</taxon>
    </lineage>
</organism>
<evidence type="ECO:0000313" key="11">
    <source>
        <dbReference type="Proteomes" id="UP001198862"/>
    </source>
</evidence>
<evidence type="ECO:0000256" key="7">
    <source>
        <dbReference type="ARBA" id="ARBA00023027"/>
    </source>
</evidence>
<dbReference type="InterPro" id="IPR026021">
    <property type="entry name" value="YdjA-like"/>
</dbReference>
<dbReference type="Proteomes" id="UP001198862">
    <property type="component" value="Unassembled WGS sequence"/>
</dbReference>
<dbReference type="InterPro" id="IPR029479">
    <property type="entry name" value="Nitroreductase"/>
</dbReference>
<keyword evidence="3 8" id="KW-0285">Flavoprotein</keyword>
<sequence length="203" mass="21774">MPDITHVREPRLLALDQLLGRRSVGPLQDPAPEGTDLDLILDAGLRAPDHGRLRPWRFVVIRGDARLAFGDKLGEAAAARDPANAAALAERYRAWVRRTPMLIAVGAVVRPGNIPEIEQVLSAGAAAMNMLNALHMLGYGGMWVTGPNTYDATVNRLLGFEAPSRLVGFLTAGTPVTSTAPVPARPDRAAHVAEWRAEQSLAP</sequence>
<feature type="domain" description="Nitroreductase" evidence="9">
    <location>
        <begin position="19"/>
        <end position="173"/>
    </location>
</feature>
<reference evidence="10 11" key="1">
    <citation type="submission" date="2021-11" db="EMBL/GenBank/DDBJ databases">
        <authorList>
            <person name="Lee D.-H."/>
            <person name="Kim S.-B."/>
        </authorList>
    </citation>
    <scope>NUCLEOTIDE SEQUENCE [LARGE SCALE GENOMIC DNA]</scope>
    <source>
        <strain evidence="10 11">KCTC 52223</strain>
    </source>
</reference>
<dbReference type="InterPro" id="IPR000415">
    <property type="entry name" value="Nitroreductase-like"/>
</dbReference>
<dbReference type="Gene3D" id="3.40.109.10">
    <property type="entry name" value="NADH Oxidase"/>
    <property type="match status" value="1"/>
</dbReference>
<dbReference type="PANTHER" id="PTHR43821">
    <property type="entry name" value="NAD(P)H NITROREDUCTASE YDJA-RELATED"/>
    <property type="match status" value="1"/>
</dbReference>
<name>A0ABS8KVW1_9HYPH</name>
<proteinExistence type="inferred from homology"/>
<evidence type="ECO:0000256" key="2">
    <source>
        <dbReference type="ARBA" id="ARBA00007118"/>
    </source>
</evidence>
<accession>A0ABS8KVW1</accession>
<gene>
    <name evidence="10" type="ORF">LJ725_14695</name>
</gene>
<evidence type="ECO:0000256" key="1">
    <source>
        <dbReference type="ARBA" id="ARBA00001917"/>
    </source>
</evidence>
<evidence type="ECO:0000256" key="5">
    <source>
        <dbReference type="ARBA" id="ARBA00022857"/>
    </source>
</evidence>
<dbReference type="CDD" id="cd02135">
    <property type="entry name" value="YdjA-like"/>
    <property type="match status" value="1"/>
</dbReference>
<evidence type="ECO:0000256" key="4">
    <source>
        <dbReference type="ARBA" id="ARBA00022643"/>
    </source>
</evidence>
<dbReference type="SUPFAM" id="SSF55469">
    <property type="entry name" value="FMN-dependent nitroreductase-like"/>
    <property type="match status" value="1"/>
</dbReference>
<dbReference type="EC" id="1.-.-.-" evidence="8"/>
<evidence type="ECO:0000259" key="9">
    <source>
        <dbReference type="Pfam" id="PF00881"/>
    </source>
</evidence>
<evidence type="ECO:0000313" key="10">
    <source>
        <dbReference type="EMBL" id="MCC8430221.1"/>
    </source>
</evidence>
<comment type="similarity">
    <text evidence="2 8">Belongs to the nitroreductase family.</text>
</comment>
<evidence type="ECO:0000256" key="8">
    <source>
        <dbReference type="PIRNR" id="PIRNR000232"/>
    </source>
</evidence>
<keyword evidence="11" id="KW-1185">Reference proteome</keyword>
<comment type="caution">
    <text evidence="10">The sequence shown here is derived from an EMBL/GenBank/DDBJ whole genome shotgun (WGS) entry which is preliminary data.</text>
</comment>
<dbReference type="EMBL" id="JAJISD010000006">
    <property type="protein sequence ID" value="MCC8430221.1"/>
    <property type="molecule type" value="Genomic_DNA"/>
</dbReference>
<dbReference type="InterPro" id="IPR052530">
    <property type="entry name" value="NAD(P)H_nitroreductase"/>
</dbReference>
<dbReference type="PANTHER" id="PTHR43821:SF1">
    <property type="entry name" value="NAD(P)H NITROREDUCTASE YDJA-RELATED"/>
    <property type="match status" value="1"/>
</dbReference>
<dbReference type="Pfam" id="PF00881">
    <property type="entry name" value="Nitroreductase"/>
    <property type="match status" value="1"/>
</dbReference>
<dbReference type="PIRSF" id="PIRSF000232">
    <property type="entry name" value="YdjA"/>
    <property type="match status" value="1"/>
</dbReference>
<keyword evidence="6 8" id="KW-0560">Oxidoreductase</keyword>
<protein>
    <recommendedName>
        <fullName evidence="8">Putative NAD(P)H nitroreductase</fullName>
        <ecNumber evidence="8">1.-.-.-</ecNumber>
    </recommendedName>
</protein>
<dbReference type="RefSeq" id="WP_230551393.1">
    <property type="nucleotide sequence ID" value="NZ_JAJISD010000006.1"/>
</dbReference>
<keyword evidence="7 8" id="KW-0520">NAD</keyword>
<comment type="cofactor">
    <cofactor evidence="1 8">
        <name>FMN</name>
        <dbReference type="ChEBI" id="CHEBI:58210"/>
    </cofactor>
</comment>
<keyword evidence="5 8" id="KW-0521">NADP</keyword>
<evidence type="ECO:0000256" key="6">
    <source>
        <dbReference type="ARBA" id="ARBA00023002"/>
    </source>
</evidence>
<evidence type="ECO:0000256" key="3">
    <source>
        <dbReference type="ARBA" id="ARBA00022630"/>
    </source>
</evidence>
<keyword evidence="4 8" id="KW-0288">FMN</keyword>